<dbReference type="Proteomes" id="UP000660680">
    <property type="component" value="Unassembled WGS sequence"/>
</dbReference>
<dbReference type="SUPFAM" id="SSF55961">
    <property type="entry name" value="Bet v1-like"/>
    <property type="match status" value="1"/>
</dbReference>
<reference evidence="3" key="2">
    <citation type="submission" date="2020-09" db="EMBL/GenBank/DDBJ databases">
        <authorList>
            <person name="Sun Q."/>
            <person name="Ohkuma M."/>
        </authorList>
    </citation>
    <scope>NUCLEOTIDE SEQUENCE</scope>
    <source>
        <strain evidence="3">JCM 3276</strain>
    </source>
</reference>
<dbReference type="RefSeq" id="WP_189210597.1">
    <property type="nucleotide sequence ID" value="NZ_BMRB01000002.1"/>
</dbReference>
<feature type="domain" description="Activator of Hsp90 ATPase homologue 1/2-like C-terminal" evidence="2">
    <location>
        <begin position="22"/>
        <end position="153"/>
    </location>
</feature>
<comment type="similarity">
    <text evidence="1">Belongs to the AHA1 family.</text>
</comment>
<dbReference type="EMBL" id="BMRB01000002">
    <property type="protein sequence ID" value="GGS30625.1"/>
    <property type="molecule type" value="Genomic_DNA"/>
</dbReference>
<evidence type="ECO:0000313" key="3">
    <source>
        <dbReference type="EMBL" id="GGS30625.1"/>
    </source>
</evidence>
<keyword evidence="4" id="KW-1185">Reference proteome</keyword>
<dbReference type="AlphaFoldDB" id="A0A918LCF1"/>
<gene>
    <name evidence="3" type="ORF">GCM10010171_25260</name>
</gene>
<evidence type="ECO:0000313" key="4">
    <source>
        <dbReference type="Proteomes" id="UP000660680"/>
    </source>
</evidence>
<evidence type="ECO:0000259" key="2">
    <source>
        <dbReference type="Pfam" id="PF08327"/>
    </source>
</evidence>
<dbReference type="InterPro" id="IPR023393">
    <property type="entry name" value="START-like_dom_sf"/>
</dbReference>
<accession>A0A918LCF1</accession>
<dbReference type="InterPro" id="IPR013538">
    <property type="entry name" value="ASHA1/2-like_C"/>
</dbReference>
<reference evidence="3" key="1">
    <citation type="journal article" date="2014" name="Int. J. Syst. Evol. Microbiol.">
        <title>Complete genome sequence of Corynebacterium casei LMG S-19264T (=DSM 44701T), isolated from a smear-ripened cheese.</title>
        <authorList>
            <consortium name="US DOE Joint Genome Institute (JGI-PGF)"/>
            <person name="Walter F."/>
            <person name="Albersmeier A."/>
            <person name="Kalinowski J."/>
            <person name="Ruckert C."/>
        </authorList>
    </citation>
    <scope>NUCLEOTIDE SEQUENCE</scope>
    <source>
        <strain evidence="3">JCM 3276</strain>
    </source>
</reference>
<proteinExistence type="inferred from homology"/>
<organism evidence="3 4">
    <name type="scientific">Actinokineospora fastidiosa</name>
    <dbReference type="NCBI Taxonomy" id="1816"/>
    <lineage>
        <taxon>Bacteria</taxon>
        <taxon>Bacillati</taxon>
        <taxon>Actinomycetota</taxon>
        <taxon>Actinomycetes</taxon>
        <taxon>Pseudonocardiales</taxon>
        <taxon>Pseudonocardiaceae</taxon>
        <taxon>Actinokineospora</taxon>
    </lineage>
</organism>
<dbReference type="CDD" id="cd07826">
    <property type="entry name" value="SRPBCC_CalC_Aha1-like_9"/>
    <property type="match status" value="1"/>
</dbReference>
<comment type="caution">
    <text evidence="3">The sequence shown here is derived from an EMBL/GenBank/DDBJ whole genome shotgun (WGS) entry which is preliminary data.</text>
</comment>
<sequence length="155" mass="17523">MNETTITARPGTPFIEVVREFDAPRGRVFRAWTDPEIVPQWLGPRGMTMKVVEFTATPGGGYRYIHADDTGEYAFRGVFHNVVQDELIIQTFEYEGAPNDVCLETMTFEDLGDGRTRVHGRSVYSTVEARDAMVASGMEHGMRESMERLDEVLAR</sequence>
<dbReference type="Gene3D" id="3.30.530.20">
    <property type="match status" value="1"/>
</dbReference>
<protein>
    <submittedName>
        <fullName evidence="3">ATPase</fullName>
    </submittedName>
</protein>
<name>A0A918LCF1_9PSEU</name>
<dbReference type="Pfam" id="PF08327">
    <property type="entry name" value="AHSA1"/>
    <property type="match status" value="1"/>
</dbReference>
<evidence type="ECO:0000256" key="1">
    <source>
        <dbReference type="ARBA" id="ARBA00006817"/>
    </source>
</evidence>